<accession>A0AAD6EXY2</accession>
<organism evidence="12 13">
    <name type="scientific">Rhynchospora tenuis</name>
    <dbReference type="NCBI Taxonomy" id="198213"/>
    <lineage>
        <taxon>Eukaryota</taxon>
        <taxon>Viridiplantae</taxon>
        <taxon>Streptophyta</taxon>
        <taxon>Embryophyta</taxon>
        <taxon>Tracheophyta</taxon>
        <taxon>Spermatophyta</taxon>
        <taxon>Magnoliopsida</taxon>
        <taxon>Liliopsida</taxon>
        <taxon>Poales</taxon>
        <taxon>Cyperaceae</taxon>
        <taxon>Cyperoideae</taxon>
        <taxon>Rhynchosporeae</taxon>
        <taxon>Rhynchospora</taxon>
    </lineage>
</organism>
<evidence type="ECO:0000256" key="10">
    <source>
        <dbReference type="ARBA" id="ARBA00048336"/>
    </source>
</evidence>
<comment type="similarity">
    <text evidence="2">Belongs to the PP2C family.</text>
</comment>
<evidence type="ECO:0000256" key="3">
    <source>
        <dbReference type="ARBA" id="ARBA00013081"/>
    </source>
</evidence>
<comment type="caution">
    <text evidence="12">The sequence shown here is derived from an EMBL/GenBank/DDBJ whole genome shotgun (WGS) entry which is preliminary data.</text>
</comment>
<dbReference type="EMBL" id="JAMRDG010000001">
    <property type="protein sequence ID" value="KAJ3705028.1"/>
    <property type="molecule type" value="Genomic_DNA"/>
</dbReference>
<evidence type="ECO:0000256" key="8">
    <source>
        <dbReference type="ARBA" id="ARBA00023211"/>
    </source>
</evidence>
<evidence type="ECO:0000256" key="9">
    <source>
        <dbReference type="ARBA" id="ARBA00047761"/>
    </source>
</evidence>
<dbReference type="GO" id="GO:0046872">
    <property type="term" value="F:metal ion binding"/>
    <property type="evidence" value="ECO:0007669"/>
    <property type="project" value="UniProtKB-KW"/>
</dbReference>
<protein>
    <recommendedName>
        <fullName evidence="3">protein-serine/threonine phosphatase</fullName>
        <ecNumber evidence="3">3.1.3.16</ecNumber>
    </recommendedName>
</protein>
<dbReference type="SUPFAM" id="SSF81606">
    <property type="entry name" value="PP2C-like"/>
    <property type="match status" value="1"/>
</dbReference>
<keyword evidence="7" id="KW-0904">Protein phosphatase</keyword>
<evidence type="ECO:0000256" key="6">
    <source>
        <dbReference type="ARBA" id="ARBA00022842"/>
    </source>
</evidence>
<sequence>MAVPLAVLLKREHTSERIERPDVLYGQASQSKKGEDFTLFKAECQRVPGDGSTTFSVFALFDGHNGSEAAIYAKENLLNNVLGAMPSDLTRDDWLAALPRALVAAFVKTDKDFQNQAHSSGTTVTMVIIDGWVVTVASVGDSRCILESAEGSIYHLSADHRLDADEKEVERITASGGEVGRLNVIGGAEIGPLRCWPGGLCLSVL</sequence>
<comment type="catalytic activity">
    <reaction evidence="10">
        <text>O-phospho-L-threonyl-[protein] + H2O = L-threonyl-[protein] + phosphate</text>
        <dbReference type="Rhea" id="RHEA:47004"/>
        <dbReference type="Rhea" id="RHEA-COMP:11060"/>
        <dbReference type="Rhea" id="RHEA-COMP:11605"/>
        <dbReference type="ChEBI" id="CHEBI:15377"/>
        <dbReference type="ChEBI" id="CHEBI:30013"/>
        <dbReference type="ChEBI" id="CHEBI:43474"/>
        <dbReference type="ChEBI" id="CHEBI:61977"/>
        <dbReference type="EC" id="3.1.3.16"/>
    </reaction>
</comment>
<keyword evidence="4" id="KW-0479">Metal-binding</keyword>
<dbReference type="PANTHER" id="PTHR13832:SF803">
    <property type="entry name" value="PROTEIN PHOSPHATASE 1G"/>
    <property type="match status" value="1"/>
</dbReference>
<evidence type="ECO:0000256" key="5">
    <source>
        <dbReference type="ARBA" id="ARBA00022801"/>
    </source>
</evidence>
<dbReference type="PANTHER" id="PTHR13832">
    <property type="entry name" value="PROTEIN PHOSPHATASE 2C"/>
    <property type="match status" value="1"/>
</dbReference>
<evidence type="ECO:0000256" key="7">
    <source>
        <dbReference type="ARBA" id="ARBA00022912"/>
    </source>
</evidence>
<dbReference type="Pfam" id="PF00481">
    <property type="entry name" value="PP2C"/>
    <property type="match status" value="1"/>
</dbReference>
<reference evidence="12 13" key="1">
    <citation type="journal article" date="2022" name="Cell">
        <title>Repeat-based holocentromeres influence genome architecture and karyotype evolution.</title>
        <authorList>
            <person name="Hofstatter P.G."/>
            <person name="Thangavel G."/>
            <person name="Lux T."/>
            <person name="Neumann P."/>
            <person name="Vondrak T."/>
            <person name="Novak P."/>
            <person name="Zhang M."/>
            <person name="Costa L."/>
            <person name="Castellani M."/>
            <person name="Scott A."/>
            <person name="Toegelov H."/>
            <person name="Fuchs J."/>
            <person name="Mata-Sucre Y."/>
            <person name="Dias Y."/>
            <person name="Vanzela A.L.L."/>
            <person name="Huettel B."/>
            <person name="Almeida C.C.S."/>
            <person name="Simkova H."/>
            <person name="Souza G."/>
            <person name="Pedrosa-Harand A."/>
            <person name="Macas J."/>
            <person name="Mayer K.F.X."/>
            <person name="Houben A."/>
            <person name="Marques A."/>
        </authorList>
    </citation>
    <scope>NUCLEOTIDE SEQUENCE [LARGE SCALE GENOMIC DNA]</scope>
    <source>
        <strain evidence="12">RhyTen1mFocal</strain>
    </source>
</reference>
<evidence type="ECO:0000256" key="1">
    <source>
        <dbReference type="ARBA" id="ARBA00001936"/>
    </source>
</evidence>
<comment type="catalytic activity">
    <reaction evidence="9">
        <text>O-phospho-L-seryl-[protein] + H2O = L-seryl-[protein] + phosphate</text>
        <dbReference type="Rhea" id="RHEA:20629"/>
        <dbReference type="Rhea" id="RHEA-COMP:9863"/>
        <dbReference type="Rhea" id="RHEA-COMP:11604"/>
        <dbReference type="ChEBI" id="CHEBI:15377"/>
        <dbReference type="ChEBI" id="CHEBI:29999"/>
        <dbReference type="ChEBI" id="CHEBI:43474"/>
        <dbReference type="ChEBI" id="CHEBI:83421"/>
        <dbReference type="EC" id="3.1.3.16"/>
    </reaction>
</comment>
<dbReference type="Proteomes" id="UP001210211">
    <property type="component" value="Unassembled WGS sequence"/>
</dbReference>
<keyword evidence="6" id="KW-0460">Magnesium</keyword>
<dbReference type="AlphaFoldDB" id="A0AAD6EXY2"/>
<keyword evidence="13" id="KW-1185">Reference proteome</keyword>
<dbReference type="GO" id="GO:0004722">
    <property type="term" value="F:protein serine/threonine phosphatase activity"/>
    <property type="evidence" value="ECO:0007669"/>
    <property type="project" value="UniProtKB-EC"/>
</dbReference>
<dbReference type="Gene3D" id="3.60.40.10">
    <property type="entry name" value="PPM-type phosphatase domain"/>
    <property type="match status" value="1"/>
</dbReference>
<dbReference type="EC" id="3.1.3.16" evidence="3"/>
<evidence type="ECO:0000259" key="11">
    <source>
        <dbReference type="PROSITE" id="PS51746"/>
    </source>
</evidence>
<name>A0AAD6EXY2_9POAL</name>
<keyword evidence="8" id="KW-0464">Manganese</keyword>
<evidence type="ECO:0000313" key="13">
    <source>
        <dbReference type="Proteomes" id="UP001210211"/>
    </source>
</evidence>
<keyword evidence="5" id="KW-0378">Hydrolase</keyword>
<feature type="domain" description="PPM-type phosphatase" evidence="11">
    <location>
        <begin position="24"/>
        <end position="205"/>
    </location>
</feature>
<evidence type="ECO:0000256" key="4">
    <source>
        <dbReference type="ARBA" id="ARBA00022723"/>
    </source>
</evidence>
<dbReference type="SMART" id="SM00332">
    <property type="entry name" value="PP2Cc"/>
    <property type="match status" value="1"/>
</dbReference>
<proteinExistence type="inferred from homology"/>
<evidence type="ECO:0000256" key="2">
    <source>
        <dbReference type="ARBA" id="ARBA00006702"/>
    </source>
</evidence>
<dbReference type="PROSITE" id="PS51746">
    <property type="entry name" value="PPM_2"/>
    <property type="match status" value="1"/>
</dbReference>
<dbReference type="InterPro" id="IPR001932">
    <property type="entry name" value="PPM-type_phosphatase-like_dom"/>
</dbReference>
<evidence type="ECO:0000313" key="12">
    <source>
        <dbReference type="EMBL" id="KAJ3705028.1"/>
    </source>
</evidence>
<gene>
    <name evidence="12" type="ORF">LUZ61_008733</name>
</gene>
<dbReference type="InterPro" id="IPR036457">
    <property type="entry name" value="PPM-type-like_dom_sf"/>
</dbReference>
<dbReference type="CDD" id="cd00143">
    <property type="entry name" value="PP2Cc"/>
    <property type="match status" value="1"/>
</dbReference>
<comment type="cofactor">
    <cofactor evidence="1">
        <name>Mn(2+)</name>
        <dbReference type="ChEBI" id="CHEBI:29035"/>
    </cofactor>
</comment>
<dbReference type="InterPro" id="IPR015655">
    <property type="entry name" value="PP2C"/>
</dbReference>